<dbReference type="PANTHER" id="PTHR33050">
    <property type="entry name" value="REVERSE TRANSCRIPTASE DOMAIN-CONTAINING PROTEIN"/>
    <property type="match status" value="1"/>
</dbReference>
<evidence type="ECO:0000313" key="3">
    <source>
        <dbReference type="EMBL" id="VDI11021.1"/>
    </source>
</evidence>
<dbReference type="EMBL" id="UYJE01002466">
    <property type="protein sequence ID" value="VDI11021.1"/>
    <property type="molecule type" value="Genomic_DNA"/>
</dbReference>
<dbReference type="OrthoDB" id="6148069at2759"/>
<accession>A0A8B6CW39</accession>
<dbReference type="Gene3D" id="3.30.70.270">
    <property type="match status" value="1"/>
</dbReference>
<protein>
    <recommendedName>
        <fullName evidence="2">Reverse transcriptase domain-containing protein</fullName>
    </recommendedName>
</protein>
<dbReference type="InterPro" id="IPR052055">
    <property type="entry name" value="Hepadnavirus_pol/RT"/>
</dbReference>
<dbReference type="SUPFAM" id="SSF56672">
    <property type="entry name" value="DNA/RNA polymerases"/>
    <property type="match status" value="1"/>
</dbReference>
<reference evidence="3" key="1">
    <citation type="submission" date="2018-11" db="EMBL/GenBank/DDBJ databases">
        <authorList>
            <person name="Alioto T."/>
            <person name="Alioto T."/>
        </authorList>
    </citation>
    <scope>NUCLEOTIDE SEQUENCE</scope>
</reference>
<gene>
    <name evidence="3" type="ORF">MGAL_10B054748</name>
</gene>
<feature type="region of interest" description="Disordered" evidence="1">
    <location>
        <begin position="273"/>
        <end position="293"/>
    </location>
</feature>
<organism evidence="3 4">
    <name type="scientific">Mytilus galloprovincialis</name>
    <name type="common">Mediterranean mussel</name>
    <dbReference type="NCBI Taxonomy" id="29158"/>
    <lineage>
        <taxon>Eukaryota</taxon>
        <taxon>Metazoa</taxon>
        <taxon>Spiralia</taxon>
        <taxon>Lophotrochozoa</taxon>
        <taxon>Mollusca</taxon>
        <taxon>Bivalvia</taxon>
        <taxon>Autobranchia</taxon>
        <taxon>Pteriomorphia</taxon>
        <taxon>Mytilida</taxon>
        <taxon>Mytiloidea</taxon>
        <taxon>Mytilidae</taxon>
        <taxon>Mytilinae</taxon>
        <taxon>Mytilus</taxon>
    </lineage>
</organism>
<feature type="compositionally biased region" description="Low complexity" evidence="1">
    <location>
        <begin position="282"/>
        <end position="293"/>
    </location>
</feature>
<dbReference type="Gene3D" id="3.10.10.10">
    <property type="entry name" value="HIV Type 1 Reverse Transcriptase, subunit A, domain 1"/>
    <property type="match status" value="1"/>
</dbReference>
<dbReference type="PANTHER" id="PTHR33050:SF7">
    <property type="entry name" value="RIBONUCLEASE H"/>
    <property type="match status" value="1"/>
</dbReference>
<keyword evidence="4" id="KW-1185">Reference proteome</keyword>
<sequence>MACHPEIPVGGRLIYFLKKWEQITDDQWVLSVIKEGYKLEFLEIPKNTGIKYTCVSAKDLDILDTEVRELVQKEAVEYVPLNEIENGFYSTFFLVPKKTGDMRPVINLKPLNKYLRKQHFKMDSLSTVLNLVKQGDWGISLDLKDAYLHVPIYKTHKKYLRFCLKNGRALQFKALPFGPTSAPRVFTKIVAVVAAHLRSRGIRLVVYLDDWFLLNQEKSQLILDRELVLNLLVELGFIINFKKVHFGSITTDNILRGNVSLGSGDRFATTVERTSFPGNDPSKSSNSQRFSSPSRDNVILLRNNSQCKITHETCSNTSVEILETSFSESGVQSPNYCTSKKPSKMVVRSNQHKKGEIIETLGNPCHYDNGCLNISGLGRSHGDSDSTRNLEPIREKTPYQLLRNGSSDKNDKTLLIPIEGEGNVLIRCDNSTVVQYINRQGGPNQ</sequence>
<dbReference type="PROSITE" id="PS50878">
    <property type="entry name" value="RT_POL"/>
    <property type="match status" value="1"/>
</dbReference>
<proteinExistence type="predicted"/>
<evidence type="ECO:0000256" key="1">
    <source>
        <dbReference type="SAM" id="MobiDB-lite"/>
    </source>
</evidence>
<dbReference type="Proteomes" id="UP000596742">
    <property type="component" value="Unassembled WGS sequence"/>
</dbReference>
<name>A0A8B6CW39_MYTGA</name>
<dbReference type="Pfam" id="PF00078">
    <property type="entry name" value="RVT_1"/>
    <property type="match status" value="1"/>
</dbReference>
<dbReference type="CDD" id="cd03714">
    <property type="entry name" value="RT_DIRS1"/>
    <property type="match status" value="1"/>
</dbReference>
<comment type="caution">
    <text evidence="3">The sequence shown here is derived from an EMBL/GenBank/DDBJ whole genome shotgun (WGS) entry which is preliminary data.</text>
</comment>
<dbReference type="InterPro" id="IPR043128">
    <property type="entry name" value="Rev_trsase/Diguanyl_cyclase"/>
</dbReference>
<dbReference type="InterPro" id="IPR000477">
    <property type="entry name" value="RT_dom"/>
</dbReference>
<dbReference type="InterPro" id="IPR043502">
    <property type="entry name" value="DNA/RNA_pol_sf"/>
</dbReference>
<evidence type="ECO:0000259" key="2">
    <source>
        <dbReference type="PROSITE" id="PS50878"/>
    </source>
</evidence>
<dbReference type="AlphaFoldDB" id="A0A8B6CW39"/>
<feature type="domain" description="Reverse transcriptase" evidence="2">
    <location>
        <begin position="76"/>
        <end position="261"/>
    </location>
</feature>
<evidence type="ECO:0000313" key="4">
    <source>
        <dbReference type="Proteomes" id="UP000596742"/>
    </source>
</evidence>